<sequence>MKKLLFAATLVGVGIVIWRLVAQEDEARDLWAEVTDKV</sequence>
<dbReference type="RefSeq" id="WP_211344969.1">
    <property type="nucleotide sequence ID" value="NZ_BAAATB010000002.1"/>
</dbReference>
<gene>
    <name evidence="1" type="ORF">FB389_1364</name>
</gene>
<evidence type="ECO:0000313" key="2">
    <source>
        <dbReference type="Proteomes" id="UP000316181"/>
    </source>
</evidence>
<keyword evidence="2" id="KW-1185">Reference proteome</keyword>
<proteinExistence type="predicted"/>
<dbReference type="Proteomes" id="UP000316181">
    <property type="component" value="Unassembled WGS sequence"/>
</dbReference>
<protein>
    <submittedName>
        <fullName evidence="1">Uncharacterized protein</fullName>
    </submittedName>
</protein>
<accession>A0A542SQ18</accession>
<dbReference type="InterPro" id="IPR047990">
    <property type="entry name" value="DLW39-like"/>
</dbReference>
<dbReference type="NCBIfam" id="NF038356">
    <property type="entry name" value="actino_DLW39"/>
    <property type="match status" value="1"/>
</dbReference>
<comment type="caution">
    <text evidence="1">The sequence shown here is derived from an EMBL/GenBank/DDBJ whole genome shotgun (WGS) entry which is preliminary data.</text>
</comment>
<reference evidence="1 2" key="1">
    <citation type="submission" date="2019-06" db="EMBL/GenBank/DDBJ databases">
        <title>Sequencing the genomes of 1000 actinobacteria strains.</title>
        <authorList>
            <person name="Klenk H.-P."/>
        </authorList>
    </citation>
    <scope>NUCLEOTIDE SEQUENCE [LARGE SCALE GENOMIC DNA]</scope>
    <source>
        <strain evidence="1 2">DSM 10596</strain>
    </source>
</reference>
<evidence type="ECO:0000313" key="1">
    <source>
        <dbReference type="EMBL" id="TQK76675.1"/>
    </source>
</evidence>
<organism evidence="1 2">
    <name type="scientific">Rarobacter incanus</name>
    <dbReference type="NCBI Taxonomy" id="153494"/>
    <lineage>
        <taxon>Bacteria</taxon>
        <taxon>Bacillati</taxon>
        <taxon>Actinomycetota</taxon>
        <taxon>Actinomycetes</taxon>
        <taxon>Micrococcales</taxon>
        <taxon>Rarobacteraceae</taxon>
        <taxon>Rarobacter</taxon>
    </lineage>
</organism>
<dbReference type="AlphaFoldDB" id="A0A542SQ18"/>
<name>A0A542SQ18_9MICO</name>
<dbReference type="EMBL" id="VFNV01000001">
    <property type="protein sequence ID" value="TQK76675.1"/>
    <property type="molecule type" value="Genomic_DNA"/>
</dbReference>